<gene>
    <name evidence="2" type="ORF">IEN85_01305</name>
</gene>
<dbReference type="Pfam" id="PF11220">
    <property type="entry name" value="DUF3015"/>
    <property type="match status" value="1"/>
</dbReference>
<evidence type="ECO:0000256" key="1">
    <source>
        <dbReference type="SAM" id="SignalP"/>
    </source>
</evidence>
<organism evidence="2 3">
    <name type="scientific">Pelagicoccus enzymogenes</name>
    <dbReference type="NCBI Taxonomy" id="2773457"/>
    <lineage>
        <taxon>Bacteria</taxon>
        <taxon>Pseudomonadati</taxon>
        <taxon>Verrucomicrobiota</taxon>
        <taxon>Opitutia</taxon>
        <taxon>Puniceicoccales</taxon>
        <taxon>Pelagicoccaceae</taxon>
        <taxon>Pelagicoccus</taxon>
    </lineage>
</organism>
<sequence>MKKLSLLALSAAALSLSTAANARTFAEIYTDCGLGALIAPNNDAVAAVTNVTWDWGTTAISSNVSSPDSCAGGQESTASFIYQSYDAIAADLASGEGKHLTALLEIAGYASEDQAQAAAFLRQDFAEAVASETYNSLTHYQKVEQLYGLVYGSNV</sequence>
<name>A0A927F6H6_9BACT</name>
<keyword evidence="3" id="KW-1185">Reference proteome</keyword>
<accession>A0A927F6H6</accession>
<protein>
    <submittedName>
        <fullName evidence="2">DUF3015 family protein</fullName>
    </submittedName>
</protein>
<proteinExistence type="predicted"/>
<comment type="caution">
    <text evidence="2">The sequence shown here is derived from an EMBL/GenBank/DDBJ whole genome shotgun (WGS) entry which is preliminary data.</text>
</comment>
<feature type="signal peptide" evidence="1">
    <location>
        <begin position="1"/>
        <end position="22"/>
    </location>
</feature>
<reference evidence="2" key="1">
    <citation type="submission" date="2020-09" db="EMBL/GenBank/DDBJ databases">
        <title>Pelagicoccus enzymogenes sp. nov. with an EPS production, isolated from marine sediment.</title>
        <authorList>
            <person name="Feng X."/>
        </authorList>
    </citation>
    <scope>NUCLEOTIDE SEQUENCE</scope>
    <source>
        <strain evidence="2">NFK12</strain>
    </source>
</reference>
<dbReference type="EMBL" id="JACYFG010000002">
    <property type="protein sequence ID" value="MBD5778131.1"/>
    <property type="molecule type" value="Genomic_DNA"/>
</dbReference>
<evidence type="ECO:0000313" key="2">
    <source>
        <dbReference type="EMBL" id="MBD5778131.1"/>
    </source>
</evidence>
<dbReference type="AlphaFoldDB" id="A0A927F6H6"/>
<evidence type="ECO:0000313" key="3">
    <source>
        <dbReference type="Proteomes" id="UP000622317"/>
    </source>
</evidence>
<feature type="chain" id="PRO_5037641866" evidence="1">
    <location>
        <begin position="23"/>
        <end position="155"/>
    </location>
</feature>
<dbReference type="InterPro" id="IPR021383">
    <property type="entry name" value="DUF3015"/>
</dbReference>
<dbReference type="Proteomes" id="UP000622317">
    <property type="component" value="Unassembled WGS sequence"/>
</dbReference>
<keyword evidence="1" id="KW-0732">Signal</keyword>
<dbReference type="RefSeq" id="WP_191615255.1">
    <property type="nucleotide sequence ID" value="NZ_JACYFG010000002.1"/>
</dbReference>